<comment type="similarity">
    <text evidence="4">Belongs to the methyl-accepting chemotaxis (MCP) protein family.</text>
</comment>
<dbReference type="AlphaFoldDB" id="A0A2S5KVA4"/>
<dbReference type="OrthoDB" id="5693655at2"/>
<dbReference type="SMART" id="SM00304">
    <property type="entry name" value="HAMP"/>
    <property type="match status" value="1"/>
</dbReference>
<accession>A0A2S5KVA4</accession>
<dbReference type="PANTHER" id="PTHR32089:SF70">
    <property type="entry name" value="ENERGY TAXIS MODULATING METHYL ACCEPTING SENSORY TRANSDUCER"/>
    <property type="match status" value="1"/>
</dbReference>
<keyword evidence="2" id="KW-1003">Cell membrane</keyword>
<dbReference type="GO" id="GO:0004888">
    <property type="term" value="F:transmembrane signaling receptor activity"/>
    <property type="evidence" value="ECO:0007669"/>
    <property type="project" value="InterPro"/>
</dbReference>
<feature type="transmembrane region" description="Helical" evidence="6">
    <location>
        <begin position="21"/>
        <end position="45"/>
    </location>
</feature>
<organism evidence="10 11">
    <name type="scientific">Proteobacteria bacterium 228</name>
    <dbReference type="NCBI Taxonomy" id="2083153"/>
    <lineage>
        <taxon>Bacteria</taxon>
        <taxon>Pseudomonadati</taxon>
        <taxon>Pseudomonadota</taxon>
    </lineage>
</organism>
<evidence type="ECO:0000259" key="7">
    <source>
        <dbReference type="PROSITE" id="PS50111"/>
    </source>
</evidence>
<dbReference type="EMBL" id="PRLP01000012">
    <property type="protein sequence ID" value="PPC78700.1"/>
    <property type="molecule type" value="Genomic_DNA"/>
</dbReference>
<evidence type="ECO:0000313" key="11">
    <source>
        <dbReference type="Proteomes" id="UP000238196"/>
    </source>
</evidence>
<dbReference type="Gene3D" id="1.10.287.950">
    <property type="entry name" value="Methyl-accepting chemotaxis protein"/>
    <property type="match status" value="1"/>
</dbReference>
<evidence type="ECO:0000256" key="1">
    <source>
        <dbReference type="ARBA" id="ARBA00004429"/>
    </source>
</evidence>
<keyword evidence="2" id="KW-0997">Cell inner membrane</keyword>
<dbReference type="PROSITE" id="PS50192">
    <property type="entry name" value="T_SNARE"/>
    <property type="match status" value="1"/>
</dbReference>
<dbReference type="InterPro" id="IPR024478">
    <property type="entry name" value="HlyB_4HB_MCP"/>
</dbReference>
<feature type="domain" description="T-SNARE coiled-coil homology" evidence="8">
    <location>
        <begin position="595"/>
        <end position="657"/>
    </location>
</feature>
<keyword evidence="3 5" id="KW-0807">Transducer</keyword>
<dbReference type="CDD" id="cd06225">
    <property type="entry name" value="HAMP"/>
    <property type="match status" value="1"/>
</dbReference>
<evidence type="ECO:0000259" key="9">
    <source>
        <dbReference type="PROSITE" id="PS50885"/>
    </source>
</evidence>
<comment type="subcellular location">
    <subcellularLocation>
        <location evidence="1">Cell inner membrane</location>
        <topology evidence="1">Multi-pass membrane protein</topology>
    </subcellularLocation>
</comment>
<keyword evidence="6" id="KW-0812">Transmembrane</keyword>
<dbReference type="Pfam" id="PF00672">
    <property type="entry name" value="HAMP"/>
    <property type="match status" value="1"/>
</dbReference>
<dbReference type="SUPFAM" id="SSF58104">
    <property type="entry name" value="Methyl-accepting chemotaxis protein (MCP) signaling domain"/>
    <property type="match status" value="1"/>
</dbReference>
<dbReference type="FunFam" id="1.10.287.950:FF:000001">
    <property type="entry name" value="Methyl-accepting chemotaxis sensory transducer"/>
    <property type="match status" value="1"/>
</dbReference>
<evidence type="ECO:0000256" key="6">
    <source>
        <dbReference type="SAM" id="Phobius"/>
    </source>
</evidence>
<reference evidence="10 11" key="1">
    <citation type="submission" date="2018-02" db="EMBL/GenBank/DDBJ databases">
        <title>novel marine gammaproteobacteria from coastal saline agro ecosystem.</title>
        <authorList>
            <person name="Krishnan R."/>
            <person name="Ramesh Kumar N."/>
        </authorList>
    </citation>
    <scope>NUCLEOTIDE SEQUENCE [LARGE SCALE GENOMIC DNA]</scope>
    <source>
        <strain evidence="10 11">228</strain>
    </source>
</reference>
<dbReference type="GO" id="GO:0007165">
    <property type="term" value="P:signal transduction"/>
    <property type="evidence" value="ECO:0007669"/>
    <property type="project" value="UniProtKB-KW"/>
</dbReference>
<evidence type="ECO:0000256" key="2">
    <source>
        <dbReference type="ARBA" id="ARBA00022519"/>
    </source>
</evidence>
<dbReference type="GO" id="GO:0006935">
    <property type="term" value="P:chemotaxis"/>
    <property type="evidence" value="ECO:0007669"/>
    <property type="project" value="InterPro"/>
</dbReference>
<dbReference type="InterPro" id="IPR000727">
    <property type="entry name" value="T_SNARE_dom"/>
</dbReference>
<dbReference type="PRINTS" id="PR00260">
    <property type="entry name" value="CHEMTRNSDUCR"/>
</dbReference>
<evidence type="ECO:0000259" key="8">
    <source>
        <dbReference type="PROSITE" id="PS50192"/>
    </source>
</evidence>
<dbReference type="PROSITE" id="PS50111">
    <property type="entry name" value="CHEMOTAXIS_TRANSDUC_2"/>
    <property type="match status" value="1"/>
</dbReference>
<feature type="domain" description="Methyl-accepting transducer" evidence="7">
    <location>
        <begin position="408"/>
        <end position="644"/>
    </location>
</feature>
<gene>
    <name evidence="10" type="ORF">C4K68_04130</name>
</gene>
<sequence length="680" mass="74748">MLSWTVTDNTYNQRYPMSLNVIQRIAGGFGLLLLLLLGIGSTGFISTQTINQKLHLITDETTPLSNGAYRQNIQLLLANKALQYFLASEDPQRLEQEKTNFTNAIASYESTSTELHDYLVDAPDMEALLSQSHDAVSQYVTIAQQLMALHEQNIEQSSKVRAQHQQMKRQDESLNNFLRNYAIRTERTYGASGPQIQSNNLLREVNKISTQFDRYDVTRDIKGLTDGIQGLVEAIQKREQEFQSVDNAQALKVQILIKQAIYNLSDANGLYQLYVTQDSLKHQIQDAISQAEQTIQTTLDTLDQFASQAVNASATATTAADHTIETSSTILISVCIIAIASALVIGWWVAMSIRRPLNAFRQTLTRITQGDLRVRFDAGRKDEFGELGQSLNELTGTLQQTLGELLSSADRLADTAEGNARISEQTTSAVHDQQMQLTSAASSMTEMESTVHDVANRAQETMDAVDDSSRLASQARDSVNDTISSIRSQAAQINHASTVTDELKTYSANIDSILSAIRNIAEQTNLLALNAAIEAARAGEQGRGFAVVADEVRTLASRTQQSTGEIQNMIEQMQNRISEVVRVMGTSQSQSESCVSVAASAGQALEQMNASIERIRDMNILIASATEQQSATAQEISQNVSQISNAAEQTADGARSTADSSHNLLDMARHQRQLLQRFSV</sequence>
<evidence type="ECO:0000256" key="5">
    <source>
        <dbReference type="PROSITE-ProRule" id="PRU00284"/>
    </source>
</evidence>
<dbReference type="Pfam" id="PF00015">
    <property type="entry name" value="MCPsignal"/>
    <property type="match status" value="1"/>
</dbReference>
<dbReference type="InterPro" id="IPR004089">
    <property type="entry name" value="MCPsignal_dom"/>
</dbReference>
<comment type="caution">
    <text evidence="10">The sequence shown here is derived from an EMBL/GenBank/DDBJ whole genome shotgun (WGS) entry which is preliminary data.</text>
</comment>
<dbReference type="Gene3D" id="6.10.340.10">
    <property type="match status" value="1"/>
</dbReference>
<dbReference type="SMART" id="SM00283">
    <property type="entry name" value="MA"/>
    <property type="match status" value="1"/>
</dbReference>
<feature type="transmembrane region" description="Helical" evidence="6">
    <location>
        <begin position="330"/>
        <end position="351"/>
    </location>
</feature>
<dbReference type="PANTHER" id="PTHR32089">
    <property type="entry name" value="METHYL-ACCEPTING CHEMOTAXIS PROTEIN MCPB"/>
    <property type="match status" value="1"/>
</dbReference>
<keyword evidence="6" id="KW-0472">Membrane</keyword>
<dbReference type="GO" id="GO:0005886">
    <property type="term" value="C:plasma membrane"/>
    <property type="evidence" value="ECO:0007669"/>
    <property type="project" value="UniProtKB-SubCell"/>
</dbReference>
<dbReference type="InterPro" id="IPR004090">
    <property type="entry name" value="Chemotax_Me-accpt_rcpt"/>
</dbReference>
<dbReference type="InterPro" id="IPR003660">
    <property type="entry name" value="HAMP_dom"/>
</dbReference>
<dbReference type="PROSITE" id="PS50885">
    <property type="entry name" value="HAMP"/>
    <property type="match status" value="1"/>
</dbReference>
<proteinExistence type="inferred from homology"/>
<protein>
    <submittedName>
        <fullName evidence="10">Methyl-accepting chemotaxis protein</fullName>
    </submittedName>
</protein>
<dbReference type="Proteomes" id="UP000238196">
    <property type="component" value="Unassembled WGS sequence"/>
</dbReference>
<keyword evidence="6" id="KW-1133">Transmembrane helix</keyword>
<dbReference type="Pfam" id="PF12729">
    <property type="entry name" value="4HB_MCP_1"/>
    <property type="match status" value="1"/>
</dbReference>
<name>A0A2S5KVA4_9PROT</name>
<evidence type="ECO:0000313" key="10">
    <source>
        <dbReference type="EMBL" id="PPC78700.1"/>
    </source>
</evidence>
<evidence type="ECO:0000256" key="4">
    <source>
        <dbReference type="ARBA" id="ARBA00029447"/>
    </source>
</evidence>
<feature type="domain" description="HAMP" evidence="9">
    <location>
        <begin position="351"/>
        <end position="403"/>
    </location>
</feature>
<evidence type="ECO:0000256" key="3">
    <source>
        <dbReference type="ARBA" id="ARBA00023224"/>
    </source>
</evidence>
<dbReference type="CDD" id="cd11386">
    <property type="entry name" value="MCP_signal"/>
    <property type="match status" value="1"/>
</dbReference>